<feature type="region of interest" description="Disordered" evidence="1">
    <location>
        <begin position="33"/>
        <end position="74"/>
    </location>
</feature>
<evidence type="ECO:0000256" key="1">
    <source>
        <dbReference type="SAM" id="MobiDB-lite"/>
    </source>
</evidence>
<keyword evidence="2" id="KW-0812">Transmembrane</keyword>
<dbReference type="PANTHER" id="PTHR41542:SF1">
    <property type="entry name" value="BLL5807 PROTEIN"/>
    <property type="match status" value="1"/>
</dbReference>
<dbReference type="Pfam" id="PF04280">
    <property type="entry name" value="Tim44"/>
    <property type="match status" value="1"/>
</dbReference>
<protein>
    <recommendedName>
        <fullName evidence="4">Tim44-like domain-containing protein</fullName>
    </recommendedName>
</protein>
<dbReference type="InterPro" id="IPR007379">
    <property type="entry name" value="Tim44-like_dom"/>
</dbReference>
<sequence length="328" mass="34050">MKKFLLALLLAMTSLALLTSPAEAKRLGGGGSFGKQSSNYSRQAAPSSPSYSQPAATPYRPATPAATPQSAPLPKPVSPWRNVLGGALLGFGLGALMSHFGIGGALGGMLGSLLTIALLCAAVIFLIRMFARGREAQNSNPAYATPMPGVSPIGSAAGATPEIGSGLRDINPPPAFPGSSPAALQGSGHGGYGGTGQPAQIQHWGIPAGFDTAGFVRNAKTYFIRLQAAWDRADANDIREFTTPEMFAELRMQLTERGAAPNATDVVQLDAELLGIETMAFDYLATVRFQGLIKEAPDASAEPFAEIWNLSKPLNGSGGWVLAGIQQV</sequence>
<gene>
    <name evidence="5" type="ORF">HFRIS_021546</name>
</gene>
<dbReference type="EMBL" id="AEEC02000043">
    <property type="protein sequence ID" value="EOA02633.1"/>
    <property type="molecule type" value="Genomic_DNA"/>
</dbReference>
<evidence type="ECO:0000256" key="2">
    <source>
        <dbReference type="SAM" id="Phobius"/>
    </source>
</evidence>
<keyword evidence="2" id="KW-1133">Transmembrane helix</keyword>
<feature type="region of interest" description="Disordered" evidence="1">
    <location>
        <begin position="174"/>
        <end position="195"/>
    </location>
</feature>
<evidence type="ECO:0000313" key="5">
    <source>
        <dbReference type="EMBL" id="EOA02633.1"/>
    </source>
</evidence>
<evidence type="ECO:0000259" key="4">
    <source>
        <dbReference type="SMART" id="SM00978"/>
    </source>
</evidence>
<feature type="chain" id="PRO_5042567744" description="Tim44-like domain-containing protein" evidence="3">
    <location>
        <begin position="25"/>
        <end position="328"/>
    </location>
</feature>
<organism evidence="5 6">
    <name type="scientific">Herbaspirillum frisingense GSF30</name>
    <dbReference type="NCBI Taxonomy" id="864073"/>
    <lineage>
        <taxon>Bacteria</taxon>
        <taxon>Pseudomonadati</taxon>
        <taxon>Pseudomonadota</taxon>
        <taxon>Betaproteobacteria</taxon>
        <taxon>Burkholderiales</taxon>
        <taxon>Oxalobacteraceae</taxon>
        <taxon>Herbaspirillum</taxon>
    </lineage>
</organism>
<keyword evidence="2" id="KW-0472">Membrane</keyword>
<evidence type="ECO:0000256" key="3">
    <source>
        <dbReference type="SAM" id="SignalP"/>
    </source>
</evidence>
<keyword evidence="3" id="KW-0732">Signal</keyword>
<dbReference type="SUPFAM" id="SSF54427">
    <property type="entry name" value="NTF2-like"/>
    <property type="match status" value="1"/>
</dbReference>
<dbReference type="SMART" id="SM00978">
    <property type="entry name" value="Tim44"/>
    <property type="match status" value="1"/>
</dbReference>
<dbReference type="AlphaFoldDB" id="A0AAI9N1T1"/>
<proteinExistence type="predicted"/>
<dbReference type="InterPro" id="IPR032710">
    <property type="entry name" value="NTF2-like_dom_sf"/>
</dbReference>
<comment type="caution">
    <text evidence="5">The sequence shown here is derived from an EMBL/GenBank/DDBJ whole genome shotgun (WGS) entry which is preliminary data.</text>
</comment>
<feature type="domain" description="Tim44-like" evidence="4">
    <location>
        <begin position="197"/>
        <end position="327"/>
    </location>
</feature>
<evidence type="ECO:0000313" key="6">
    <source>
        <dbReference type="Proteomes" id="UP000006772"/>
    </source>
</evidence>
<dbReference type="Proteomes" id="UP000006772">
    <property type="component" value="Unassembled WGS sequence"/>
</dbReference>
<dbReference type="RefSeq" id="WP_006465109.1">
    <property type="nucleotide sequence ID" value="NZ_AEEC02000043.1"/>
</dbReference>
<name>A0AAI9N1T1_9BURK</name>
<dbReference type="PANTHER" id="PTHR41542">
    <property type="entry name" value="BLL5807 PROTEIN"/>
    <property type="match status" value="1"/>
</dbReference>
<dbReference type="Gene3D" id="3.10.450.240">
    <property type="match status" value="1"/>
</dbReference>
<feature type="signal peptide" evidence="3">
    <location>
        <begin position="1"/>
        <end position="24"/>
    </location>
</feature>
<feature type="compositionally biased region" description="Low complexity" evidence="1">
    <location>
        <begin position="43"/>
        <end position="70"/>
    </location>
</feature>
<reference evidence="5 6" key="1">
    <citation type="journal article" date="2013" name="Front. Microbiol.">
        <title>The genome of the endophytic bacterium H. frisingense GSF30(T) identifies diverse strategies in the Herbaspirillum genus to interact with plants.</title>
        <authorList>
            <person name="Straub D."/>
            <person name="Rothballer M."/>
            <person name="Hartmann A."/>
            <person name="Ludewig U."/>
        </authorList>
    </citation>
    <scope>NUCLEOTIDE SEQUENCE [LARGE SCALE GENOMIC DNA]</scope>
    <source>
        <strain evidence="5 6">GSF30</strain>
    </source>
</reference>
<accession>A0AAI9N1T1</accession>
<feature type="transmembrane region" description="Helical" evidence="2">
    <location>
        <begin position="109"/>
        <end position="131"/>
    </location>
</feature>